<accession>A0A399EI24</accession>
<keyword evidence="1" id="KW-0808">Transferase</keyword>
<evidence type="ECO:0000313" key="1">
    <source>
        <dbReference type="EMBL" id="RIH83608.1"/>
    </source>
</evidence>
<keyword evidence="2" id="KW-1185">Reference proteome</keyword>
<keyword evidence="1" id="KW-0418">Kinase</keyword>
<sequence length="281" mass="28761">MTLALDIGGTKLAAARVEGGRVLERLEAPTPTHDRGPEAVTRAVLDLLRPLLPGAKALGVAATGGVAEGKVTALNADTLRGWHGYDLRGALRAATGLPTAVINDADAAAWGEATHGAGRGVENFIFVTISTGVGSGLVLGGHLYLSRHGLHAEMGYMRAPNGTPLELVASGGALDRWARERGWEGAREVVRRAAADPAAEAKLAESAALIADKLADLKVMLGLERAVIGGGLGLSAGYIERVRAALGRLDPLYGLEVVPAALGADAGLIGAAGWAERSLND</sequence>
<dbReference type="Pfam" id="PF00480">
    <property type="entry name" value="ROK"/>
    <property type="match status" value="1"/>
</dbReference>
<dbReference type="SUPFAM" id="SSF53067">
    <property type="entry name" value="Actin-like ATPase domain"/>
    <property type="match status" value="1"/>
</dbReference>
<evidence type="ECO:0000313" key="2">
    <source>
        <dbReference type="Proteomes" id="UP000265341"/>
    </source>
</evidence>
<dbReference type="EC" id="2.7.1.60" evidence="1"/>
<dbReference type="AlphaFoldDB" id="A0A399EI24"/>
<dbReference type="Gene3D" id="3.30.420.40">
    <property type="match status" value="2"/>
</dbReference>
<protein>
    <submittedName>
        <fullName evidence="1">N-acetylmannosamine kinase</fullName>
        <ecNumber evidence="1">2.7.1.60</ecNumber>
    </submittedName>
</protein>
<proteinExistence type="predicted"/>
<dbReference type="Proteomes" id="UP000265341">
    <property type="component" value="Unassembled WGS sequence"/>
</dbReference>
<dbReference type="PANTHER" id="PTHR18964:SF169">
    <property type="entry name" value="N-ACETYLMANNOSAMINE KINASE"/>
    <property type="match status" value="1"/>
</dbReference>
<dbReference type="RefSeq" id="WP_119279605.1">
    <property type="nucleotide sequence ID" value="NZ_QWLA01000073.1"/>
</dbReference>
<comment type="caution">
    <text evidence="1">The sequence shown here is derived from an EMBL/GenBank/DDBJ whole genome shotgun (WGS) entry which is preliminary data.</text>
</comment>
<reference evidence="1 2" key="1">
    <citation type="submission" date="2018-08" db="EMBL/GenBank/DDBJ databases">
        <title>Meiothermus roseus NBRC 110900 genome sequencing project.</title>
        <authorList>
            <person name="Da Costa M.S."/>
            <person name="Albuquerque L."/>
            <person name="Raposo P."/>
            <person name="Froufe H.J.C."/>
            <person name="Barroso C.S."/>
            <person name="Egas C."/>
        </authorList>
    </citation>
    <scope>NUCLEOTIDE SEQUENCE [LARGE SCALE GENOMIC DNA]</scope>
    <source>
        <strain evidence="1 2">NBRC 110900</strain>
    </source>
</reference>
<dbReference type="GO" id="GO:0009384">
    <property type="term" value="F:N-acylmannosamine kinase activity"/>
    <property type="evidence" value="ECO:0007669"/>
    <property type="project" value="UniProtKB-EC"/>
</dbReference>
<dbReference type="InterPro" id="IPR043129">
    <property type="entry name" value="ATPase_NBD"/>
</dbReference>
<dbReference type="InterPro" id="IPR000600">
    <property type="entry name" value="ROK"/>
</dbReference>
<gene>
    <name evidence="1" type="primary">nanK_2</name>
    <name evidence="1" type="ORF">Mrose_02966</name>
</gene>
<dbReference type="EMBL" id="QWLA01000073">
    <property type="protein sequence ID" value="RIH83608.1"/>
    <property type="molecule type" value="Genomic_DNA"/>
</dbReference>
<dbReference type="PANTHER" id="PTHR18964">
    <property type="entry name" value="ROK (REPRESSOR, ORF, KINASE) FAMILY"/>
    <property type="match status" value="1"/>
</dbReference>
<dbReference type="OrthoDB" id="9810372at2"/>
<dbReference type="GO" id="GO:0019262">
    <property type="term" value="P:N-acetylneuraminate catabolic process"/>
    <property type="evidence" value="ECO:0007669"/>
    <property type="project" value="TreeGrafter"/>
</dbReference>
<name>A0A399EI24_9DEIN</name>
<organism evidence="1 2">
    <name type="scientific">Calidithermus roseus</name>
    <dbReference type="NCBI Taxonomy" id="1644118"/>
    <lineage>
        <taxon>Bacteria</taxon>
        <taxon>Thermotogati</taxon>
        <taxon>Deinococcota</taxon>
        <taxon>Deinococci</taxon>
        <taxon>Thermales</taxon>
        <taxon>Thermaceae</taxon>
        <taxon>Calidithermus</taxon>
    </lineage>
</organism>